<gene>
    <name evidence="2" type="ORF">B0T15DRAFT_517693</name>
</gene>
<accession>A0AAJ0H1M9</accession>
<feature type="signal peptide" evidence="1">
    <location>
        <begin position="1"/>
        <end position="17"/>
    </location>
</feature>
<dbReference type="Proteomes" id="UP001273166">
    <property type="component" value="Unassembled WGS sequence"/>
</dbReference>
<keyword evidence="1" id="KW-0732">Signal</keyword>
<name>A0AAJ0H1M9_9PEZI</name>
<reference evidence="2" key="1">
    <citation type="journal article" date="2023" name="Mol. Phylogenet. Evol.">
        <title>Genome-scale phylogeny and comparative genomics of the fungal order Sordariales.</title>
        <authorList>
            <person name="Hensen N."/>
            <person name="Bonometti L."/>
            <person name="Westerberg I."/>
            <person name="Brannstrom I.O."/>
            <person name="Guillou S."/>
            <person name="Cros-Aarteil S."/>
            <person name="Calhoun S."/>
            <person name="Haridas S."/>
            <person name="Kuo A."/>
            <person name="Mondo S."/>
            <person name="Pangilinan J."/>
            <person name="Riley R."/>
            <person name="LaButti K."/>
            <person name="Andreopoulos B."/>
            <person name="Lipzen A."/>
            <person name="Chen C."/>
            <person name="Yan M."/>
            <person name="Daum C."/>
            <person name="Ng V."/>
            <person name="Clum A."/>
            <person name="Steindorff A."/>
            <person name="Ohm R.A."/>
            <person name="Martin F."/>
            <person name="Silar P."/>
            <person name="Natvig D.O."/>
            <person name="Lalanne C."/>
            <person name="Gautier V."/>
            <person name="Ament-Velasquez S.L."/>
            <person name="Kruys A."/>
            <person name="Hutchinson M.I."/>
            <person name="Powell A.J."/>
            <person name="Barry K."/>
            <person name="Miller A.N."/>
            <person name="Grigoriev I.V."/>
            <person name="Debuchy R."/>
            <person name="Gladieux P."/>
            <person name="Hiltunen Thoren M."/>
            <person name="Johannesson H."/>
        </authorList>
    </citation>
    <scope>NUCLEOTIDE SEQUENCE</scope>
    <source>
        <strain evidence="2">CBS 333.67</strain>
    </source>
</reference>
<reference evidence="2" key="2">
    <citation type="submission" date="2023-06" db="EMBL/GenBank/DDBJ databases">
        <authorList>
            <consortium name="Lawrence Berkeley National Laboratory"/>
            <person name="Mondo S.J."/>
            <person name="Hensen N."/>
            <person name="Bonometti L."/>
            <person name="Westerberg I."/>
            <person name="Brannstrom I.O."/>
            <person name="Guillou S."/>
            <person name="Cros-Aarteil S."/>
            <person name="Calhoun S."/>
            <person name="Haridas S."/>
            <person name="Kuo A."/>
            <person name="Pangilinan J."/>
            <person name="Riley R."/>
            <person name="Labutti K."/>
            <person name="Andreopoulos B."/>
            <person name="Lipzen A."/>
            <person name="Chen C."/>
            <person name="Yanf M."/>
            <person name="Daum C."/>
            <person name="Ng V."/>
            <person name="Clum A."/>
            <person name="Steindorff A."/>
            <person name="Ohm R."/>
            <person name="Martin F."/>
            <person name="Silar P."/>
            <person name="Natvig D."/>
            <person name="Lalanne C."/>
            <person name="Gautier V."/>
            <person name="Ament-Velasquez S.L."/>
            <person name="Kruys A."/>
            <person name="Hutchinson M.I."/>
            <person name="Powell A.J."/>
            <person name="Barry K."/>
            <person name="Miller A.N."/>
            <person name="Grigoriev I.V."/>
            <person name="Debuchy R."/>
            <person name="Gladieux P."/>
            <person name="Thoren M.H."/>
            <person name="Johannesson H."/>
        </authorList>
    </citation>
    <scope>NUCLEOTIDE SEQUENCE</scope>
    <source>
        <strain evidence="2">CBS 333.67</strain>
    </source>
</reference>
<evidence type="ECO:0008006" key="4">
    <source>
        <dbReference type="Google" id="ProtNLM"/>
    </source>
</evidence>
<feature type="chain" id="PRO_5042471486" description="Secreted protein" evidence="1">
    <location>
        <begin position="18"/>
        <end position="122"/>
    </location>
</feature>
<dbReference type="RefSeq" id="XP_062725976.1">
    <property type="nucleotide sequence ID" value="XM_062868322.1"/>
</dbReference>
<dbReference type="AlphaFoldDB" id="A0AAJ0H1M9"/>
<comment type="caution">
    <text evidence="2">The sequence shown here is derived from an EMBL/GenBank/DDBJ whole genome shotgun (WGS) entry which is preliminary data.</text>
</comment>
<keyword evidence="3" id="KW-1185">Reference proteome</keyword>
<protein>
    <recommendedName>
        <fullName evidence="4">Secreted protein</fullName>
    </recommendedName>
</protein>
<organism evidence="2 3">
    <name type="scientific">Chaetomium strumarium</name>
    <dbReference type="NCBI Taxonomy" id="1170767"/>
    <lineage>
        <taxon>Eukaryota</taxon>
        <taxon>Fungi</taxon>
        <taxon>Dikarya</taxon>
        <taxon>Ascomycota</taxon>
        <taxon>Pezizomycotina</taxon>
        <taxon>Sordariomycetes</taxon>
        <taxon>Sordariomycetidae</taxon>
        <taxon>Sordariales</taxon>
        <taxon>Chaetomiaceae</taxon>
        <taxon>Chaetomium</taxon>
    </lineage>
</organism>
<evidence type="ECO:0000313" key="3">
    <source>
        <dbReference type="Proteomes" id="UP001273166"/>
    </source>
</evidence>
<dbReference type="EMBL" id="JAUDZG010000001">
    <property type="protein sequence ID" value="KAK3310196.1"/>
    <property type="molecule type" value="Genomic_DNA"/>
</dbReference>
<evidence type="ECO:0000313" key="2">
    <source>
        <dbReference type="EMBL" id="KAK3310196.1"/>
    </source>
</evidence>
<sequence length="122" mass="12918">MMLSLVVSLLGIKEGYCEGSGFRTHVDLCSVPRDEGSWAAVKAPVSLHIDDDTGWLSRPTVSPLYHNRKWGTARFGVFSGVASCCAPVSSDSSALYLKASQVGQDASTDMAEMSVTEGISDG</sequence>
<evidence type="ECO:0000256" key="1">
    <source>
        <dbReference type="SAM" id="SignalP"/>
    </source>
</evidence>
<proteinExistence type="predicted"/>
<dbReference type="GeneID" id="87887151"/>